<evidence type="ECO:0000256" key="1">
    <source>
        <dbReference type="ARBA" id="ARBA00022490"/>
    </source>
</evidence>
<dbReference type="GO" id="GO:0002143">
    <property type="term" value="P:tRNA wobble position uridine thiolation"/>
    <property type="evidence" value="ECO:0007669"/>
    <property type="project" value="TreeGrafter"/>
</dbReference>
<dbReference type="HOGENOM" id="CLU_024534_3_0_1"/>
<dbReference type="SUPFAM" id="SSF52402">
    <property type="entry name" value="Adenine nucleotide alpha hydrolases-like"/>
    <property type="match status" value="1"/>
</dbReference>
<dbReference type="InterPro" id="IPR014729">
    <property type="entry name" value="Rossmann-like_a/b/a_fold"/>
</dbReference>
<dbReference type="RefSeq" id="XP_007802660.1">
    <property type="nucleotide sequence ID" value="XM_007804469.1"/>
</dbReference>
<keyword evidence="1 3" id="KW-0963">Cytoplasm</keyword>
<dbReference type="GO" id="GO:0016783">
    <property type="term" value="F:sulfurtransferase activity"/>
    <property type="evidence" value="ECO:0007669"/>
    <property type="project" value="TreeGrafter"/>
</dbReference>
<dbReference type="EMBL" id="KE721194">
    <property type="protein sequence ID" value="ERF71738.1"/>
    <property type="molecule type" value="Genomic_DNA"/>
</dbReference>
<proteinExistence type="inferred from homology"/>
<sequence>MPAAQLFNDCADCHSMEASIDVRKRWLCRQCFIKYIGSKPVKRIKSYRLKEEVIEQPQKLLLPVSGGVSSVVLLQILDGLLQRQFSNRGRKSYELHLLMVEAPSLVSNRSVAATFDRLKQKFPSHTFSLVPLPEVFKLDSSICEDLSDLGAQRGKTPQASLDTLLSCSKTASSRTDVLQLLLTRLIVAFAKVNACNGILWGHSNSRLAAKALSSVSKGRGGYLPFDVADGPTPWGIAFYYPLRDLFKSELAMYTSALPDDFSGLVVHDVASAPTYTALRATSIDDLLSAYINNQGEKYPSLMANVVRTAGKLQMPVSALKQSASTCGICAMPIPETMASQESDEPNICYACQRLKLETISSRGPCYQ</sequence>
<dbReference type="Gene3D" id="3.40.50.620">
    <property type="entry name" value="HUPs"/>
    <property type="match status" value="1"/>
</dbReference>
<dbReference type="Pfam" id="PF10288">
    <property type="entry name" value="CTU2"/>
    <property type="match status" value="1"/>
</dbReference>
<accession>U1GI02</accession>
<dbReference type="OrthoDB" id="25129at2759"/>
<comment type="function">
    <text evidence="3">Plays a central role in 2-thiolation of mcm(5)S(2)U at tRNA wobble positions of tRNA(Lys), tRNA(Glu) and tRNA(Gln). May act by forming a heterodimer with NCS6 that ligates sulfur from thiocarboxylated URM1 onto the uridine of tRNAs at wobble position. Prior mcm(5) tRNA modification by the elongator complex is required for 2-thiolation. May also be involved in protein urmylation.</text>
</comment>
<dbReference type="GO" id="GO:0032447">
    <property type="term" value="P:protein urmylation"/>
    <property type="evidence" value="ECO:0007669"/>
    <property type="project" value="UniProtKB-UniRule"/>
</dbReference>
<dbReference type="HAMAP" id="MF_03054">
    <property type="entry name" value="CTU2"/>
    <property type="match status" value="1"/>
</dbReference>
<dbReference type="UniPathway" id="UPA00988"/>
<keyword evidence="5" id="KW-1185">Reference proteome</keyword>
<reference evidence="5" key="1">
    <citation type="journal article" date="2014" name="BMC Genomics">
        <title>Genome characteristics reveal the impact of lichenization on lichen-forming fungus Endocarpon pusillum Hedwig (Verrucariales, Ascomycota).</title>
        <authorList>
            <person name="Wang Y.-Y."/>
            <person name="Liu B."/>
            <person name="Zhang X.-Y."/>
            <person name="Zhou Q.-M."/>
            <person name="Zhang T."/>
            <person name="Li H."/>
            <person name="Yu Y.-F."/>
            <person name="Zhang X.-L."/>
            <person name="Hao X.-Y."/>
            <person name="Wang M."/>
            <person name="Wang L."/>
            <person name="Wei J.-C."/>
        </authorList>
    </citation>
    <scope>NUCLEOTIDE SEQUENCE [LARGE SCALE GENOMIC DNA]</scope>
    <source>
        <strain evidence="5">Z07020 / HMAS-L-300199</strain>
    </source>
</reference>
<gene>
    <name evidence="3" type="primary">NCS2</name>
    <name evidence="3" type="synonym">CTU2</name>
    <name evidence="4" type="ORF">EPUS_05610</name>
</gene>
<name>U1GI02_ENDPU</name>
<dbReference type="AlphaFoldDB" id="U1GI02"/>
<dbReference type="InterPro" id="IPR019407">
    <property type="entry name" value="CTU2"/>
</dbReference>
<dbReference type="GO" id="GO:0005829">
    <property type="term" value="C:cytosol"/>
    <property type="evidence" value="ECO:0007669"/>
    <property type="project" value="TreeGrafter"/>
</dbReference>
<evidence type="ECO:0000256" key="3">
    <source>
        <dbReference type="HAMAP-Rule" id="MF_03054"/>
    </source>
</evidence>
<dbReference type="PANTHER" id="PTHR20882">
    <property type="entry name" value="CYTOPLASMIC TRNA 2-THIOLATION PROTEIN 2"/>
    <property type="match status" value="1"/>
</dbReference>
<evidence type="ECO:0000313" key="5">
    <source>
        <dbReference type="Proteomes" id="UP000019373"/>
    </source>
</evidence>
<comment type="subcellular location">
    <subcellularLocation>
        <location evidence="3">Cytoplasm</location>
    </subcellularLocation>
</comment>
<comment type="pathway">
    <text evidence="3">tRNA modification; 5-methoxycarbonylmethyl-2-thiouridine-tRNA biosynthesis.</text>
</comment>
<dbReference type="Proteomes" id="UP000019373">
    <property type="component" value="Unassembled WGS sequence"/>
</dbReference>
<keyword evidence="2 3" id="KW-0819">tRNA processing</keyword>
<dbReference type="GeneID" id="19240558"/>
<dbReference type="GO" id="GO:0000049">
    <property type="term" value="F:tRNA binding"/>
    <property type="evidence" value="ECO:0007669"/>
    <property type="project" value="InterPro"/>
</dbReference>
<dbReference type="eggNOG" id="KOG2594">
    <property type="taxonomic scope" value="Eukaryota"/>
</dbReference>
<dbReference type="GO" id="GO:0016779">
    <property type="term" value="F:nucleotidyltransferase activity"/>
    <property type="evidence" value="ECO:0007669"/>
    <property type="project" value="UniProtKB-UniRule"/>
</dbReference>
<dbReference type="OMA" id="KQRKQMM"/>
<dbReference type="PANTHER" id="PTHR20882:SF14">
    <property type="entry name" value="CYTOPLASMIC TRNA 2-THIOLATION PROTEIN 2"/>
    <property type="match status" value="1"/>
</dbReference>
<protein>
    <recommendedName>
        <fullName evidence="3">Cytoplasmic tRNA 2-thiolation protein 2</fullName>
    </recommendedName>
</protein>
<comment type="similarity">
    <text evidence="3">Belongs to the CTU2/NCS2 family.</text>
</comment>
<evidence type="ECO:0000256" key="2">
    <source>
        <dbReference type="ARBA" id="ARBA00022694"/>
    </source>
</evidence>
<evidence type="ECO:0000313" key="4">
    <source>
        <dbReference type="EMBL" id="ERF71738.1"/>
    </source>
</evidence>
<organism evidence="4 5">
    <name type="scientific">Endocarpon pusillum (strain Z07020 / HMAS-L-300199)</name>
    <name type="common">Lichen-forming fungus</name>
    <dbReference type="NCBI Taxonomy" id="1263415"/>
    <lineage>
        <taxon>Eukaryota</taxon>
        <taxon>Fungi</taxon>
        <taxon>Dikarya</taxon>
        <taxon>Ascomycota</taxon>
        <taxon>Pezizomycotina</taxon>
        <taxon>Eurotiomycetes</taxon>
        <taxon>Chaetothyriomycetidae</taxon>
        <taxon>Verrucariales</taxon>
        <taxon>Verrucariaceae</taxon>
        <taxon>Endocarpon</taxon>
    </lineage>
</organism>